<evidence type="ECO:0000313" key="2">
    <source>
        <dbReference type="Proteomes" id="UP000219514"/>
    </source>
</evidence>
<accession>A0A285EHF3</accession>
<keyword evidence="2" id="KW-1185">Reference proteome</keyword>
<dbReference type="AlphaFoldDB" id="A0A285EHF3"/>
<gene>
    <name evidence="1" type="ORF">SAMN06893097_11163</name>
</gene>
<name>A0A285EHF3_9ACTN</name>
<reference evidence="1 2" key="1">
    <citation type="submission" date="2017-09" db="EMBL/GenBank/DDBJ databases">
        <authorList>
            <person name="Ehlers B."/>
            <person name="Leendertz F.H."/>
        </authorList>
    </citation>
    <scope>NUCLEOTIDE SEQUENCE [LARGE SCALE GENOMIC DNA]</scope>
    <source>
        <strain evidence="1 2">DSM 46844</strain>
    </source>
</reference>
<sequence>MRRAEDAVAMDITTVNDRHLYEGRVVLQDADDPAGRVELPSRVVRFGPPGWLTVVDVLTEDADVELYPVSRVLSVSALHELGGAALQSSATH</sequence>
<organism evidence="1 2">
    <name type="scientific">Geodermatophilus sabuli</name>
    <dbReference type="NCBI Taxonomy" id="1564158"/>
    <lineage>
        <taxon>Bacteria</taxon>
        <taxon>Bacillati</taxon>
        <taxon>Actinomycetota</taxon>
        <taxon>Actinomycetes</taxon>
        <taxon>Geodermatophilales</taxon>
        <taxon>Geodermatophilaceae</taxon>
        <taxon>Geodermatophilus</taxon>
    </lineage>
</organism>
<proteinExistence type="predicted"/>
<dbReference type="EMBL" id="OBDO01000011">
    <property type="protein sequence ID" value="SNX98549.1"/>
    <property type="molecule type" value="Genomic_DNA"/>
</dbReference>
<protein>
    <submittedName>
        <fullName evidence="1">Uncharacterized protein</fullName>
    </submittedName>
</protein>
<dbReference type="Proteomes" id="UP000219514">
    <property type="component" value="Unassembled WGS sequence"/>
</dbReference>
<evidence type="ECO:0000313" key="1">
    <source>
        <dbReference type="EMBL" id="SNX98549.1"/>
    </source>
</evidence>